<feature type="non-terminal residue" evidence="1">
    <location>
        <position position="1"/>
    </location>
</feature>
<protein>
    <submittedName>
        <fullName evidence="1">13653_t:CDS:1</fullName>
    </submittedName>
</protein>
<keyword evidence="2" id="KW-1185">Reference proteome</keyword>
<dbReference type="EMBL" id="CAJVPW010022508">
    <property type="protein sequence ID" value="CAG8697843.1"/>
    <property type="molecule type" value="Genomic_DNA"/>
</dbReference>
<comment type="caution">
    <text evidence="1">The sequence shown here is derived from an EMBL/GenBank/DDBJ whole genome shotgun (WGS) entry which is preliminary data.</text>
</comment>
<accession>A0ACA9P9C9</accession>
<sequence>LEEFPNDPSQGSDNDIEQMTVDNNALTFDLHSLKKVQEIIKSTKETEKELLEGDELFEDDSIGMEIFEEKFDEPLVASDQPKKFTNCVIIDNDNDQNIIKRCNNVEVQRVEQLS</sequence>
<organism evidence="1 2">
    <name type="scientific">Cetraspora pellucida</name>
    <dbReference type="NCBI Taxonomy" id="1433469"/>
    <lineage>
        <taxon>Eukaryota</taxon>
        <taxon>Fungi</taxon>
        <taxon>Fungi incertae sedis</taxon>
        <taxon>Mucoromycota</taxon>
        <taxon>Glomeromycotina</taxon>
        <taxon>Glomeromycetes</taxon>
        <taxon>Diversisporales</taxon>
        <taxon>Gigasporaceae</taxon>
        <taxon>Cetraspora</taxon>
    </lineage>
</organism>
<reference evidence="1" key="1">
    <citation type="submission" date="2021-06" db="EMBL/GenBank/DDBJ databases">
        <authorList>
            <person name="Kallberg Y."/>
            <person name="Tangrot J."/>
            <person name="Rosling A."/>
        </authorList>
    </citation>
    <scope>NUCLEOTIDE SEQUENCE</scope>
    <source>
        <strain evidence="1">28 12/20/2015</strain>
    </source>
</reference>
<name>A0ACA9P9C9_9GLOM</name>
<evidence type="ECO:0000313" key="1">
    <source>
        <dbReference type="EMBL" id="CAG8697843.1"/>
    </source>
</evidence>
<evidence type="ECO:0000313" key="2">
    <source>
        <dbReference type="Proteomes" id="UP000789366"/>
    </source>
</evidence>
<dbReference type="Proteomes" id="UP000789366">
    <property type="component" value="Unassembled WGS sequence"/>
</dbReference>
<proteinExistence type="predicted"/>
<gene>
    <name evidence="1" type="ORF">SPELUC_LOCUS11116</name>
</gene>
<feature type="non-terminal residue" evidence="1">
    <location>
        <position position="114"/>
    </location>
</feature>